<name>A0AAV2DTX3_9ROSI</name>
<feature type="domain" description="Reverse transcriptase zinc-binding" evidence="2">
    <location>
        <begin position="46"/>
        <end position="143"/>
    </location>
</feature>
<accession>A0AAV2DTX3</accession>
<proteinExistence type="predicted"/>
<dbReference type="Proteomes" id="UP001497516">
    <property type="component" value="Chromosome 3"/>
</dbReference>
<dbReference type="AlphaFoldDB" id="A0AAV2DTX3"/>
<evidence type="ECO:0000313" key="3">
    <source>
        <dbReference type="EMBL" id="CAL1376997.1"/>
    </source>
</evidence>
<dbReference type="Pfam" id="PF13966">
    <property type="entry name" value="zf-RVT"/>
    <property type="match status" value="1"/>
</dbReference>
<evidence type="ECO:0000256" key="1">
    <source>
        <dbReference type="SAM" id="MobiDB-lite"/>
    </source>
</evidence>
<dbReference type="InterPro" id="IPR026960">
    <property type="entry name" value="RVT-Znf"/>
</dbReference>
<feature type="region of interest" description="Disordered" evidence="1">
    <location>
        <begin position="224"/>
        <end position="246"/>
    </location>
</feature>
<evidence type="ECO:0000313" key="4">
    <source>
        <dbReference type="Proteomes" id="UP001497516"/>
    </source>
</evidence>
<keyword evidence="4" id="KW-1185">Reference proteome</keyword>
<feature type="compositionally biased region" description="Low complexity" evidence="1">
    <location>
        <begin position="233"/>
        <end position="242"/>
    </location>
</feature>
<reference evidence="3 4" key="1">
    <citation type="submission" date="2024-04" db="EMBL/GenBank/DDBJ databases">
        <authorList>
            <person name="Fracassetti M."/>
        </authorList>
    </citation>
    <scope>NUCLEOTIDE SEQUENCE [LARGE SCALE GENOMIC DNA]</scope>
</reference>
<evidence type="ECO:0000259" key="2">
    <source>
        <dbReference type="Pfam" id="PF13966"/>
    </source>
</evidence>
<sequence length="352" mass="40194">MIESGMSRLLREVCGEKITEVVMKIPLGTADSRDKWIWRFNTARNYSVRSAYHTLREKRDQQGNQDLQGNAQQDQRDWKWLWSLSLPPKMRFFIMKFIRRAVATRERLFSRNCAPNPTCPICDAPSESVIHCLFFCHHATSTWALSGLMPSLLAHDSSFEYWLFTLPDTLSTTHIRKVVCYLWNIWFARNEFIFNDKAITPASTLTVSGRDFLDIEEARTTMTVPHIQPATQSRSQPRGSRSYPPPSPFSVSRVMNCDASFVSDSSVAAYGITISHSHDEVYDGKAETFLCSYMIQAEAFGLLNVILIAAQDPIPTSIRSDCQSLTLALRQNPLLWPWMCRATIARKVLVIQ</sequence>
<dbReference type="EMBL" id="OZ034816">
    <property type="protein sequence ID" value="CAL1376997.1"/>
    <property type="molecule type" value="Genomic_DNA"/>
</dbReference>
<protein>
    <recommendedName>
        <fullName evidence="2">Reverse transcriptase zinc-binding domain-containing protein</fullName>
    </recommendedName>
</protein>
<organism evidence="3 4">
    <name type="scientific">Linum trigynum</name>
    <dbReference type="NCBI Taxonomy" id="586398"/>
    <lineage>
        <taxon>Eukaryota</taxon>
        <taxon>Viridiplantae</taxon>
        <taxon>Streptophyta</taxon>
        <taxon>Embryophyta</taxon>
        <taxon>Tracheophyta</taxon>
        <taxon>Spermatophyta</taxon>
        <taxon>Magnoliopsida</taxon>
        <taxon>eudicotyledons</taxon>
        <taxon>Gunneridae</taxon>
        <taxon>Pentapetalae</taxon>
        <taxon>rosids</taxon>
        <taxon>fabids</taxon>
        <taxon>Malpighiales</taxon>
        <taxon>Linaceae</taxon>
        <taxon>Linum</taxon>
    </lineage>
</organism>
<gene>
    <name evidence="3" type="ORF">LTRI10_LOCUS18683</name>
</gene>